<proteinExistence type="predicted"/>
<feature type="domain" description="Protein kinase" evidence="10">
    <location>
        <begin position="279"/>
        <end position="522"/>
    </location>
</feature>
<feature type="region of interest" description="Disordered" evidence="7">
    <location>
        <begin position="27"/>
        <end position="47"/>
    </location>
</feature>
<dbReference type="EMBL" id="BLPF01000002">
    <property type="protein sequence ID" value="GFJ82551.1"/>
    <property type="molecule type" value="Genomic_DNA"/>
</dbReference>
<reference evidence="11 12" key="1">
    <citation type="submission" date="2020-03" db="EMBL/GenBank/DDBJ databases">
        <title>Whole genome shotgun sequence of Phytohabitans houttuyneae NBRC 108639.</title>
        <authorList>
            <person name="Komaki H."/>
            <person name="Tamura T."/>
        </authorList>
    </citation>
    <scope>NUCLEOTIDE SEQUENCE [LARGE SCALE GENOMIC DNA]</scope>
    <source>
        <strain evidence="11 12">NBRC 108639</strain>
    </source>
</reference>
<evidence type="ECO:0000313" key="11">
    <source>
        <dbReference type="EMBL" id="GFJ82551.1"/>
    </source>
</evidence>
<dbReference type="GO" id="GO:0004674">
    <property type="term" value="F:protein serine/threonine kinase activity"/>
    <property type="evidence" value="ECO:0007669"/>
    <property type="project" value="UniProtKB-KW"/>
</dbReference>
<evidence type="ECO:0000313" key="12">
    <source>
        <dbReference type="Proteomes" id="UP000482800"/>
    </source>
</evidence>
<dbReference type="PANTHER" id="PTHR43289:SF6">
    <property type="entry name" value="SERINE_THREONINE-PROTEIN KINASE NEKL-3"/>
    <property type="match status" value="1"/>
</dbReference>
<evidence type="ECO:0000256" key="6">
    <source>
        <dbReference type="ARBA" id="ARBA00022840"/>
    </source>
</evidence>
<dbReference type="SUPFAM" id="SSF56112">
    <property type="entry name" value="Protein kinase-like (PK-like)"/>
    <property type="match status" value="1"/>
</dbReference>
<dbReference type="Pfam" id="PF00069">
    <property type="entry name" value="Pkinase"/>
    <property type="match status" value="1"/>
</dbReference>
<evidence type="ECO:0000256" key="1">
    <source>
        <dbReference type="ARBA" id="ARBA00012513"/>
    </source>
</evidence>
<evidence type="ECO:0000256" key="7">
    <source>
        <dbReference type="SAM" id="MobiDB-lite"/>
    </source>
</evidence>
<keyword evidence="2" id="KW-0723">Serine/threonine-protein kinase</keyword>
<dbReference type="Proteomes" id="UP000482800">
    <property type="component" value="Unassembled WGS sequence"/>
</dbReference>
<dbReference type="GO" id="GO:0005524">
    <property type="term" value="F:ATP binding"/>
    <property type="evidence" value="ECO:0007669"/>
    <property type="project" value="UniProtKB-KW"/>
</dbReference>
<feature type="signal peptide" evidence="9">
    <location>
        <begin position="1"/>
        <end position="29"/>
    </location>
</feature>
<feature type="transmembrane region" description="Helical" evidence="8">
    <location>
        <begin position="536"/>
        <end position="556"/>
    </location>
</feature>
<dbReference type="SMART" id="SM00220">
    <property type="entry name" value="S_TKc"/>
    <property type="match status" value="1"/>
</dbReference>
<feature type="transmembrane region" description="Helical" evidence="8">
    <location>
        <begin position="562"/>
        <end position="586"/>
    </location>
</feature>
<dbReference type="PROSITE" id="PS00109">
    <property type="entry name" value="PROTEIN_KINASE_TYR"/>
    <property type="match status" value="1"/>
</dbReference>
<dbReference type="RefSeq" id="WP_173063246.1">
    <property type="nucleotide sequence ID" value="NZ_BAABGO010000010.1"/>
</dbReference>
<dbReference type="EC" id="2.7.11.1" evidence="1"/>
<name>A0A6V8KJD8_9ACTN</name>
<evidence type="ECO:0000256" key="5">
    <source>
        <dbReference type="ARBA" id="ARBA00022777"/>
    </source>
</evidence>
<protein>
    <recommendedName>
        <fullName evidence="1">non-specific serine/threonine protein kinase</fullName>
        <ecNumber evidence="1">2.7.11.1</ecNumber>
    </recommendedName>
</protein>
<organism evidence="11 12">
    <name type="scientific">Phytohabitans houttuyneae</name>
    <dbReference type="NCBI Taxonomy" id="1076126"/>
    <lineage>
        <taxon>Bacteria</taxon>
        <taxon>Bacillati</taxon>
        <taxon>Actinomycetota</taxon>
        <taxon>Actinomycetes</taxon>
        <taxon>Micromonosporales</taxon>
        <taxon>Micromonosporaceae</taxon>
    </lineage>
</organism>
<keyword evidence="8" id="KW-0812">Transmembrane</keyword>
<keyword evidence="8" id="KW-0472">Membrane</keyword>
<dbReference type="InterPro" id="IPR008266">
    <property type="entry name" value="Tyr_kinase_AS"/>
</dbReference>
<feature type="transmembrane region" description="Helical" evidence="8">
    <location>
        <begin position="593"/>
        <end position="614"/>
    </location>
</feature>
<evidence type="ECO:0000256" key="9">
    <source>
        <dbReference type="SAM" id="SignalP"/>
    </source>
</evidence>
<comment type="caution">
    <text evidence="11">The sequence shown here is derived from an EMBL/GenBank/DDBJ whole genome shotgun (WGS) entry which is preliminary data.</text>
</comment>
<dbReference type="Gene3D" id="1.10.510.10">
    <property type="entry name" value="Transferase(Phosphotransferase) domain 1"/>
    <property type="match status" value="1"/>
</dbReference>
<dbReference type="Gene3D" id="3.30.200.20">
    <property type="entry name" value="Phosphorylase Kinase, domain 1"/>
    <property type="match status" value="1"/>
</dbReference>
<feature type="chain" id="PRO_5029015585" description="non-specific serine/threonine protein kinase" evidence="9">
    <location>
        <begin position="30"/>
        <end position="918"/>
    </location>
</feature>
<keyword evidence="5" id="KW-0418">Kinase</keyword>
<feature type="transmembrane region" description="Helical" evidence="8">
    <location>
        <begin position="237"/>
        <end position="255"/>
    </location>
</feature>
<evidence type="ECO:0000256" key="2">
    <source>
        <dbReference type="ARBA" id="ARBA00022527"/>
    </source>
</evidence>
<evidence type="ECO:0000256" key="4">
    <source>
        <dbReference type="ARBA" id="ARBA00022741"/>
    </source>
</evidence>
<accession>A0A6V8KJD8</accession>
<reference evidence="11 12" key="2">
    <citation type="submission" date="2020-03" db="EMBL/GenBank/DDBJ databases">
        <authorList>
            <person name="Ichikawa N."/>
            <person name="Kimura A."/>
            <person name="Kitahashi Y."/>
            <person name="Uohara A."/>
        </authorList>
    </citation>
    <scope>NUCLEOTIDE SEQUENCE [LARGE SCALE GENOMIC DNA]</scope>
    <source>
        <strain evidence="11 12">NBRC 108639</strain>
    </source>
</reference>
<gene>
    <name evidence="11" type="ORF">Phou_067310</name>
</gene>
<feature type="region of interest" description="Disordered" evidence="7">
    <location>
        <begin position="429"/>
        <end position="448"/>
    </location>
</feature>
<keyword evidence="12" id="KW-1185">Reference proteome</keyword>
<keyword evidence="8" id="KW-1133">Transmembrane helix</keyword>
<keyword evidence="4" id="KW-0547">Nucleotide-binding</keyword>
<feature type="compositionally biased region" description="Low complexity" evidence="7">
    <location>
        <begin position="27"/>
        <end position="45"/>
    </location>
</feature>
<keyword evidence="3" id="KW-0808">Transferase</keyword>
<evidence type="ECO:0000256" key="8">
    <source>
        <dbReference type="SAM" id="Phobius"/>
    </source>
</evidence>
<feature type="transmembrane region" description="Helical" evidence="8">
    <location>
        <begin position="177"/>
        <end position="195"/>
    </location>
</feature>
<evidence type="ECO:0000256" key="3">
    <source>
        <dbReference type="ARBA" id="ARBA00022679"/>
    </source>
</evidence>
<dbReference type="CDD" id="cd14014">
    <property type="entry name" value="STKc_PknB_like"/>
    <property type="match status" value="1"/>
</dbReference>
<dbReference type="AlphaFoldDB" id="A0A6V8KJD8"/>
<evidence type="ECO:0000259" key="10">
    <source>
        <dbReference type="PROSITE" id="PS50011"/>
    </source>
</evidence>
<dbReference type="PROSITE" id="PS50011">
    <property type="entry name" value="PROTEIN_KINASE_DOM"/>
    <property type="match status" value="1"/>
</dbReference>
<sequence>MPSAYRIWASSALVVVLGGLLTSGAPANAAPAPSPAPGSTVAPAAEPDPACAVSGYVPETGQAARRLRADLRARTTNDLAGVRLERADTWTVPRGREPVLVVDATRRLTRGEASAVLFGVEFPIRSGSGDAGTRYVSSTTMPHLGATVRTIGVRAQSNVCAGSLVLSVDRGPLTTRLGVAGAAASVVFGLLLVVLARGRRGGWSRRFLLAAVPGVLAGVGEAAVLQEAGLVSPFSRWSWLAPALGLALAAVLPLTRRRTVTSRPDAPDGPPAPPAVAGYTIDGYAGRTPVADVFRGSHAGTGDRVLLTVLRPELAADPEAVARQRRAAATLARLDGEHCPRLREALPAEPAPVIVTGYVDGVTARQVLAERHALTGPQACAVLAGVLGGLSAVHRLDLVHRDVRPENVLLDAGGGVLLSGFELAAPGAENAGSPAGAPPYAGPQQRRGEPVDARADLWSCGVLLGELLTGRPPVVDEATGELLLDAEAGAVPEPMTRFLARVLATDPALRPASAGQMLDELSTVAAEAYGPDWMRLGALTGAVVLPGGVVAAGAVAGAAVPAVAVSGGVTAALPAGGAAVTTTAGFGAKVTAFATPALALATAAVVVVFTAFAANAAPPNAPEVITPEAARVIFVRTVGEFRAGDLRHAPDIDDLVRSAVGQALPSADLRLANITVGVPRGQRGYPAWFTAYATVTHPDGDVYTMLLRFVRTSAGGPWLVVRFQLWRGVAVPPPLLDSDGHLARAPVGDLIADPASLPQRYLDWARRAAQSHAVGTDPLLDAPDSQFLAKQAIDRFDGDRSFASFQYEFGPGAVIGDPIPMANGTVLVEFTATMHQTVYNRPRFRTGPCDLWVWTDLTTGRLRMYKNRFDVSVTAWVPMKNGAAPPAAPAGQRPIPVKPDKVYLTDGWNATNITIQRC</sequence>
<feature type="transmembrane region" description="Helical" evidence="8">
    <location>
        <begin position="207"/>
        <end position="225"/>
    </location>
</feature>
<keyword evidence="9" id="KW-0732">Signal</keyword>
<dbReference type="PANTHER" id="PTHR43289">
    <property type="entry name" value="MITOGEN-ACTIVATED PROTEIN KINASE KINASE KINASE 20-RELATED"/>
    <property type="match status" value="1"/>
</dbReference>
<dbReference type="InterPro" id="IPR000719">
    <property type="entry name" value="Prot_kinase_dom"/>
</dbReference>
<dbReference type="InterPro" id="IPR011009">
    <property type="entry name" value="Kinase-like_dom_sf"/>
</dbReference>
<keyword evidence="6" id="KW-0067">ATP-binding</keyword>